<proteinExistence type="inferred from homology"/>
<keyword evidence="2 6" id="KW-0819">tRNA processing</keyword>
<name>A0A6G7BA79_9LACO</name>
<evidence type="ECO:0000313" key="9">
    <source>
        <dbReference type="Proteomes" id="UP000501676"/>
    </source>
</evidence>
<comment type="caution">
    <text evidence="6">Lacks conserved residue(s) required for the propagation of feature annotation.</text>
</comment>
<protein>
    <recommendedName>
        <fullName evidence="6">tRNA(Ile)-lysidine synthase</fullName>
        <ecNumber evidence="6">6.3.4.19</ecNumber>
    </recommendedName>
    <alternativeName>
        <fullName evidence="6">tRNA(Ile)-2-lysyl-cytidine synthase</fullName>
    </alternativeName>
    <alternativeName>
        <fullName evidence="6">tRNA(Ile)-lysidine synthetase</fullName>
    </alternativeName>
</protein>
<comment type="similarity">
    <text evidence="6">Belongs to the tRNA(Ile)-lysidine synthase family.</text>
</comment>
<dbReference type="HAMAP" id="MF_01161">
    <property type="entry name" value="tRNA_Ile_lys_synt"/>
    <property type="match status" value="1"/>
</dbReference>
<evidence type="ECO:0000259" key="7">
    <source>
        <dbReference type="Pfam" id="PF01171"/>
    </source>
</evidence>
<comment type="subcellular location">
    <subcellularLocation>
        <location evidence="6">Cytoplasm</location>
    </subcellularLocation>
</comment>
<dbReference type="PANTHER" id="PTHR43033">
    <property type="entry name" value="TRNA(ILE)-LYSIDINE SYNTHASE-RELATED"/>
    <property type="match status" value="1"/>
</dbReference>
<dbReference type="EC" id="6.3.4.19" evidence="6"/>
<dbReference type="CDD" id="cd01992">
    <property type="entry name" value="TilS_N"/>
    <property type="match status" value="1"/>
</dbReference>
<dbReference type="InterPro" id="IPR011063">
    <property type="entry name" value="TilS/TtcA_N"/>
</dbReference>
<dbReference type="GO" id="GO:0005737">
    <property type="term" value="C:cytoplasm"/>
    <property type="evidence" value="ECO:0007669"/>
    <property type="project" value="UniProtKB-SubCell"/>
</dbReference>
<dbReference type="PANTHER" id="PTHR43033:SF1">
    <property type="entry name" value="TRNA(ILE)-LYSIDINE SYNTHASE-RELATED"/>
    <property type="match status" value="1"/>
</dbReference>
<dbReference type="AlphaFoldDB" id="A0A6G7BA79"/>
<dbReference type="InterPro" id="IPR012795">
    <property type="entry name" value="tRNA_Ile_lys_synt_N"/>
</dbReference>
<comment type="catalytic activity">
    <reaction evidence="5 6">
        <text>cytidine(34) in tRNA(Ile2) + L-lysine + ATP = lysidine(34) in tRNA(Ile2) + AMP + diphosphate + H(+)</text>
        <dbReference type="Rhea" id="RHEA:43744"/>
        <dbReference type="Rhea" id="RHEA-COMP:10625"/>
        <dbReference type="Rhea" id="RHEA-COMP:10670"/>
        <dbReference type="ChEBI" id="CHEBI:15378"/>
        <dbReference type="ChEBI" id="CHEBI:30616"/>
        <dbReference type="ChEBI" id="CHEBI:32551"/>
        <dbReference type="ChEBI" id="CHEBI:33019"/>
        <dbReference type="ChEBI" id="CHEBI:82748"/>
        <dbReference type="ChEBI" id="CHEBI:83665"/>
        <dbReference type="ChEBI" id="CHEBI:456215"/>
        <dbReference type="EC" id="6.3.4.19"/>
    </reaction>
</comment>
<dbReference type="Pfam" id="PF01171">
    <property type="entry name" value="ATP_bind_3"/>
    <property type="match status" value="1"/>
</dbReference>
<comment type="function">
    <text evidence="6">Ligates lysine onto the cytidine present at position 34 of the AUA codon-specific tRNA(Ile) that contains the anticodon CAU, in an ATP-dependent manner. Cytidine is converted to lysidine, thus changing the amino acid specificity of the tRNA from methionine to isoleucine.</text>
</comment>
<sequence>MKKIINFFSKYKLSLADKKIILAISAGPDSMALLDMMRQIVDDPQSQLIICHVDHCLRNDSYLESKIITKYCQQYQLQLEETKWDAPHPANGLEAAARDFRYDFFAKILRKYQADYLFTAHHGDDLAENILIKLLRSGNVQEMNSLRPIRNWIDNSLLVRPLLSFSKEELLVYAKKRKLAYIVDYTNQENETLRNRLRHFVMPQLKKDAVDLIKNANRFVQTEESLEDWQKLLFEKIRYHKLLNGIIQVNAADLSDFNCHQLSLYFNWLIDKEWGRQVYFESLDLADNVQNTKDHFTLVRYLSHFYICPSDIILLKNHQQEVVLDQCFSWLKTKYIITLNKLNLPEVGYFYANKTSKFIARNVQATDRFKLPNGSRVKPKKKFAEKKIPTFMRNTYLAILINDDIVFVQDIFKNQEYNINYQRYNIYTLF</sequence>
<dbReference type="SUPFAM" id="SSF52402">
    <property type="entry name" value="Adenine nucleotide alpha hydrolases-like"/>
    <property type="match status" value="1"/>
</dbReference>
<dbReference type="SUPFAM" id="SSF56037">
    <property type="entry name" value="PheT/TilS domain"/>
    <property type="match status" value="1"/>
</dbReference>
<keyword evidence="1 6" id="KW-0436">Ligase</keyword>
<dbReference type="InterPro" id="IPR014729">
    <property type="entry name" value="Rossmann-like_a/b/a_fold"/>
</dbReference>
<dbReference type="GO" id="GO:0005524">
    <property type="term" value="F:ATP binding"/>
    <property type="evidence" value="ECO:0007669"/>
    <property type="project" value="UniProtKB-KW"/>
</dbReference>
<feature type="domain" description="tRNA(Ile)-lysidine/2-thiocytidine synthase N-terminal" evidence="7">
    <location>
        <begin position="19"/>
        <end position="199"/>
    </location>
</feature>
<dbReference type="GO" id="GO:0006400">
    <property type="term" value="P:tRNA modification"/>
    <property type="evidence" value="ECO:0007669"/>
    <property type="project" value="UniProtKB-UniRule"/>
</dbReference>
<evidence type="ECO:0000256" key="1">
    <source>
        <dbReference type="ARBA" id="ARBA00022598"/>
    </source>
</evidence>
<dbReference type="GO" id="GO:0032267">
    <property type="term" value="F:tRNA(Ile)-lysidine synthase activity"/>
    <property type="evidence" value="ECO:0007669"/>
    <property type="project" value="UniProtKB-EC"/>
</dbReference>
<dbReference type="Gene3D" id="3.40.50.620">
    <property type="entry name" value="HUPs"/>
    <property type="match status" value="1"/>
</dbReference>
<dbReference type="Proteomes" id="UP000501676">
    <property type="component" value="Chromosome"/>
</dbReference>
<evidence type="ECO:0000256" key="3">
    <source>
        <dbReference type="ARBA" id="ARBA00022741"/>
    </source>
</evidence>
<dbReference type="EMBL" id="CP049228">
    <property type="protein sequence ID" value="QIH24186.1"/>
    <property type="molecule type" value="Genomic_DNA"/>
</dbReference>
<organism evidence="8 9">
    <name type="scientific">Lactobacillus iners</name>
    <dbReference type="NCBI Taxonomy" id="147802"/>
    <lineage>
        <taxon>Bacteria</taxon>
        <taxon>Bacillati</taxon>
        <taxon>Bacillota</taxon>
        <taxon>Bacilli</taxon>
        <taxon>Lactobacillales</taxon>
        <taxon>Lactobacillaceae</taxon>
        <taxon>Lactobacillus</taxon>
    </lineage>
</organism>
<evidence type="ECO:0000313" key="8">
    <source>
        <dbReference type="EMBL" id="QIH24186.1"/>
    </source>
</evidence>
<dbReference type="RefSeq" id="WP_164824087.1">
    <property type="nucleotide sequence ID" value="NZ_CP049228.1"/>
</dbReference>
<evidence type="ECO:0000256" key="6">
    <source>
        <dbReference type="HAMAP-Rule" id="MF_01161"/>
    </source>
</evidence>
<dbReference type="InterPro" id="IPR012094">
    <property type="entry name" value="tRNA_Ile_lys_synt"/>
</dbReference>
<dbReference type="NCBIfam" id="TIGR02432">
    <property type="entry name" value="lysidine_TilS_N"/>
    <property type="match status" value="1"/>
</dbReference>
<reference evidence="8 9" key="1">
    <citation type="submission" date="2020-02" db="EMBL/GenBank/DDBJ databases">
        <title>Complete genome sequences of six Lactobacillus iners strains isolated from the human vagina.</title>
        <authorList>
            <person name="France M.T."/>
            <person name="Rutt L."/>
            <person name="Narina S."/>
            <person name="Arbaugh S."/>
            <person name="Humphrys M.S."/>
            <person name="Ma B."/>
            <person name="Hayward M.R."/>
            <person name="Relman D."/>
            <person name="Kwon D.S."/>
            <person name="Ravel J."/>
        </authorList>
    </citation>
    <scope>NUCLEOTIDE SEQUENCE [LARGE SCALE GENOMIC DNA]</scope>
    <source>
        <strain evidence="8 9">C0210C1</strain>
    </source>
</reference>
<keyword evidence="3" id="KW-0547">Nucleotide-binding</keyword>
<evidence type="ECO:0000256" key="5">
    <source>
        <dbReference type="ARBA" id="ARBA00048539"/>
    </source>
</evidence>
<gene>
    <name evidence="6 8" type="primary">tilS</name>
    <name evidence="8" type="ORF">G6Z83_05820</name>
</gene>
<keyword evidence="4" id="KW-0067">ATP-binding</keyword>
<accession>A0A6G7BA79</accession>
<evidence type="ECO:0000256" key="2">
    <source>
        <dbReference type="ARBA" id="ARBA00022694"/>
    </source>
</evidence>
<evidence type="ECO:0000256" key="4">
    <source>
        <dbReference type="ARBA" id="ARBA00022840"/>
    </source>
</evidence>
<keyword evidence="6" id="KW-0963">Cytoplasm</keyword>